<keyword evidence="5 9" id="KW-0349">Heme</keyword>
<comment type="function">
    <text evidence="1 9">The reaction center of purple bacteria contains a tightly bound cytochrome molecule which re-reduces the photo oxidized primary electron donor.</text>
</comment>
<dbReference type="GO" id="GO:0019684">
    <property type="term" value="P:photosynthesis, light reaction"/>
    <property type="evidence" value="ECO:0007669"/>
    <property type="project" value="InterPro"/>
</dbReference>
<feature type="binding site" description="covalent" evidence="10">
    <location>
        <position position="109"/>
    </location>
    <ligand>
        <name>heme</name>
        <dbReference type="ChEBI" id="CHEBI:30413"/>
        <label>1</label>
    </ligand>
</feature>
<keyword evidence="6 9" id="KW-0479">Metal-binding</keyword>
<evidence type="ECO:0000256" key="5">
    <source>
        <dbReference type="ARBA" id="ARBA00022617"/>
    </source>
</evidence>
<dbReference type="EMBL" id="CP059851">
    <property type="protein sequence ID" value="QMW23976.1"/>
    <property type="molecule type" value="Genomic_DNA"/>
</dbReference>
<dbReference type="PROSITE" id="PS51257">
    <property type="entry name" value="PROKAR_LIPOPROTEIN"/>
    <property type="match status" value="1"/>
</dbReference>
<feature type="binding site" description="covalent" evidence="10">
    <location>
        <position position="313"/>
    </location>
    <ligand>
        <name>heme</name>
        <dbReference type="ChEBI" id="CHEBI:30413"/>
        <label>4</label>
    </ligand>
</feature>
<dbReference type="KEGG" id="sand:H3309_05785"/>
<dbReference type="Proteomes" id="UP000515292">
    <property type="component" value="Chromosome"/>
</dbReference>
<accession>A0A7G5IKT4</accession>
<feature type="binding site" description="axial binding residue" evidence="11">
    <location>
        <position position="314"/>
    </location>
    <ligand>
        <name>heme</name>
        <dbReference type="ChEBI" id="CHEBI:30413"/>
        <label>4</label>
    </ligand>
    <ligandPart>
        <name>Fe</name>
        <dbReference type="ChEBI" id="CHEBI:18248"/>
    </ligandPart>
</feature>
<dbReference type="InterPro" id="IPR023119">
    <property type="entry name" value="Multihaem_cyt_PRC_cyt_su-like"/>
</dbReference>
<name>A0A7G5IKT4_9SPHN</name>
<dbReference type="NCBIfam" id="NF040706">
    <property type="entry name" value="photo_cyt_PufC"/>
    <property type="match status" value="1"/>
</dbReference>
<evidence type="ECO:0000256" key="3">
    <source>
        <dbReference type="ARBA" id="ARBA00022448"/>
    </source>
</evidence>
<dbReference type="InterPro" id="IPR003158">
    <property type="entry name" value="Photosyn_RC_cyt_c-su"/>
</dbReference>
<dbReference type="GO" id="GO:0020037">
    <property type="term" value="F:heme binding"/>
    <property type="evidence" value="ECO:0007669"/>
    <property type="project" value="InterPro"/>
</dbReference>
<evidence type="ECO:0000256" key="1">
    <source>
        <dbReference type="ARBA" id="ARBA00003196"/>
    </source>
</evidence>
<feature type="binding site" description="covalent" evidence="10">
    <location>
        <position position="253"/>
    </location>
    <ligand>
        <name>heme</name>
        <dbReference type="ChEBI" id="CHEBI:30413"/>
        <label>3</label>
    </ligand>
</feature>
<sequence length="367" mass="39324">MMTGRTTAALLGMSLALTGCELGTKVVSQNGYRGTGMDQIVTKSSLTKAKADNVVPPPPYPLESRDGELAKDTYENVQVLGDISSEEFNRLMISITEWVSPDGSPGGGCNYCHNPENLASDEVYTKVVARKMIAMTRQINSNWKSHVQGTGVTCWTCHRGKNVPDNKWAMQVPGNPMTIRGNKRGQNSPVVAVGYSSLPNDIFAPYLWGSQEIRVNSQKALPSDHYASIHSTERTYGLMMRFSTALGVNCTYCHNSNNFGKWTGSTPQRVTAWYGIRMARDINNNYIDTVANVMPAKRLGPAGDAYKVNCATCHQGVNKPLNGVSMLPDHPALAGPRMPVAPVAAPVVATPAAPATPVAAAAAAPAA</sequence>
<feature type="binding site" description="axial binding residue" evidence="11">
    <location>
        <position position="146"/>
    </location>
    <ligand>
        <name>heme</name>
        <dbReference type="ChEBI" id="CHEBI:30413"/>
        <label>4</label>
    </ligand>
    <ligandPart>
        <name>Fe</name>
        <dbReference type="ChEBI" id="CHEBI:18248"/>
    </ligandPart>
</feature>
<feature type="binding site" description="axial binding residue" evidence="11">
    <location>
        <position position="158"/>
    </location>
    <ligand>
        <name>heme</name>
        <dbReference type="ChEBI" id="CHEBI:30413"/>
        <label>2</label>
    </ligand>
    <ligandPart>
        <name>Fe</name>
        <dbReference type="ChEBI" id="CHEBI:18248"/>
    </ligandPart>
</feature>
<dbReference type="GO" id="GO:0030077">
    <property type="term" value="C:plasma membrane light-harvesting complex"/>
    <property type="evidence" value="ECO:0007669"/>
    <property type="project" value="InterPro"/>
</dbReference>
<dbReference type="AlphaFoldDB" id="A0A7G5IKT4"/>
<feature type="binding site" description="axial binding residue" evidence="11">
    <location>
        <position position="132"/>
    </location>
    <ligand>
        <name>heme</name>
        <dbReference type="ChEBI" id="CHEBI:30413"/>
        <label>2</label>
    </ligand>
    <ligandPart>
        <name>Fe</name>
        <dbReference type="ChEBI" id="CHEBI:18248"/>
    </ligandPart>
</feature>
<evidence type="ECO:0000256" key="7">
    <source>
        <dbReference type="ARBA" id="ARBA00022982"/>
    </source>
</evidence>
<keyword evidence="8 9" id="KW-0408">Iron</keyword>
<keyword evidence="13" id="KW-1185">Reference proteome</keyword>
<evidence type="ECO:0000256" key="6">
    <source>
        <dbReference type="ARBA" id="ARBA00022723"/>
    </source>
</evidence>
<feature type="binding site" description="axial binding residue" evidence="11">
    <location>
        <position position="113"/>
    </location>
    <ligand>
        <name>heme</name>
        <dbReference type="ChEBI" id="CHEBI:30413"/>
        <label>1</label>
    </ligand>
    <ligandPart>
        <name>Fe</name>
        <dbReference type="ChEBI" id="CHEBI:18248"/>
    </ligandPart>
</feature>
<dbReference type="InterPro" id="IPR036280">
    <property type="entry name" value="Multihaem_cyt_sf"/>
</dbReference>
<dbReference type="Gene3D" id="1.10.468.10">
    <property type="entry name" value="Photosynthetic Reaction Center, subunit C, domain 2"/>
    <property type="match status" value="2"/>
</dbReference>
<keyword evidence="3 9" id="KW-0813">Transport</keyword>
<dbReference type="GO" id="GO:0005506">
    <property type="term" value="F:iron ion binding"/>
    <property type="evidence" value="ECO:0007669"/>
    <property type="project" value="InterPro"/>
</dbReference>
<evidence type="ECO:0000256" key="4">
    <source>
        <dbReference type="ARBA" id="ARBA00022531"/>
    </source>
</evidence>
<keyword evidence="4 9" id="KW-0602">Photosynthesis</keyword>
<gene>
    <name evidence="12" type="ORF">H3309_05785</name>
</gene>
<feature type="binding site" description="axial binding residue" evidence="11">
    <location>
        <position position="254"/>
    </location>
    <ligand>
        <name>heme</name>
        <dbReference type="ChEBI" id="CHEBI:30413"/>
        <label>3</label>
    </ligand>
    <ligandPart>
        <name>Fe</name>
        <dbReference type="ChEBI" id="CHEBI:18248"/>
    </ligandPart>
</feature>
<dbReference type="CDD" id="cd09224">
    <property type="entry name" value="CytoC_RC"/>
    <property type="match status" value="1"/>
</dbReference>
<feature type="binding site" description="covalent" evidence="10">
    <location>
        <position position="112"/>
    </location>
    <ligand>
        <name>heme</name>
        <dbReference type="ChEBI" id="CHEBI:30413"/>
        <label>1</label>
    </ligand>
</feature>
<protein>
    <recommendedName>
        <fullName evidence="2 9">Photosynthetic reaction center cytochrome c subunit</fullName>
    </recommendedName>
</protein>
<feature type="binding site" description="axial binding residue" evidence="11">
    <location>
        <position position="239"/>
    </location>
    <ligand>
        <name>heme</name>
        <dbReference type="ChEBI" id="CHEBI:30413"/>
        <label>3</label>
    </ligand>
    <ligandPart>
        <name>Fe</name>
        <dbReference type="ChEBI" id="CHEBI:18248"/>
    </ligandPart>
</feature>
<dbReference type="Pfam" id="PF02276">
    <property type="entry name" value="CytoC_RC"/>
    <property type="match status" value="1"/>
</dbReference>
<feature type="binding site" description="covalent" evidence="10">
    <location>
        <position position="250"/>
    </location>
    <ligand>
        <name>heme</name>
        <dbReference type="ChEBI" id="CHEBI:30413"/>
        <label>3</label>
    </ligand>
</feature>
<dbReference type="GO" id="GO:0009055">
    <property type="term" value="F:electron transfer activity"/>
    <property type="evidence" value="ECO:0007669"/>
    <property type="project" value="InterPro"/>
</dbReference>
<organism evidence="12 13">
    <name type="scientific">Sandaracinobacteroides saxicola</name>
    <dbReference type="NCBI Taxonomy" id="2759707"/>
    <lineage>
        <taxon>Bacteria</taxon>
        <taxon>Pseudomonadati</taxon>
        <taxon>Pseudomonadota</taxon>
        <taxon>Alphaproteobacteria</taxon>
        <taxon>Sphingomonadales</taxon>
        <taxon>Sphingosinicellaceae</taxon>
        <taxon>Sandaracinobacteroides</taxon>
    </lineage>
</organism>
<dbReference type="RefSeq" id="WP_182297799.1">
    <property type="nucleotide sequence ID" value="NZ_CP059851.1"/>
</dbReference>
<dbReference type="SUPFAM" id="SSF48695">
    <property type="entry name" value="Multiheme cytochromes"/>
    <property type="match status" value="1"/>
</dbReference>
<proteinExistence type="predicted"/>
<feature type="binding site" description="axial binding residue" evidence="11">
    <location>
        <position position="92"/>
    </location>
    <ligand>
        <name>heme</name>
        <dbReference type="ChEBI" id="CHEBI:30413"/>
        <label>1</label>
    </ligand>
    <ligandPart>
        <name>Fe</name>
        <dbReference type="ChEBI" id="CHEBI:18248"/>
    </ligandPart>
</feature>
<evidence type="ECO:0000256" key="8">
    <source>
        <dbReference type="ARBA" id="ARBA00023004"/>
    </source>
</evidence>
<keyword evidence="7 9" id="KW-0249">Electron transport</keyword>
<feature type="binding site" description="covalent" evidence="10">
    <location>
        <position position="310"/>
    </location>
    <ligand>
        <name>heme</name>
        <dbReference type="ChEBI" id="CHEBI:30413"/>
        <label>4</label>
    </ligand>
</feature>
<evidence type="ECO:0000313" key="12">
    <source>
        <dbReference type="EMBL" id="QMW23976.1"/>
    </source>
</evidence>
<feature type="binding site" description="covalent" evidence="10">
    <location>
        <position position="154"/>
    </location>
    <ligand>
        <name>heme</name>
        <dbReference type="ChEBI" id="CHEBI:30413"/>
        <label>2</label>
    </ligand>
</feature>
<comment type="PTM">
    <text evidence="9 10">Binds 4 heme groups per subunit.</text>
</comment>
<feature type="binding site" description="covalent" evidence="10">
    <location>
        <position position="157"/>
    </location>
    <ligand>
        <name>heme</name>
        <dbReference type="ChEBI" id="CHEBI:30413"/>
        <label>2</label>
    </ligand>
</feature>
<dbReference type="PIRSF" id="PIRSF000017">
    <property type="entry name" value="RC_cytochrome"/>
    <property type="match status" value="1"/>
</dbReference>
<evidence type="ECO:0000313" key="13">
    <source>
        <dbReference type="Proteomes" id="UP000515292"/>
    </source>
</evidence>
<evidence type="ECO:0000256" key="9">
    <source>
        <dbReference type="PIRNR" id="PIRNR000017"/>
    </source>
</evidence>
<keyword evidence="9" id="KW-0674">Reaction center</keyword>
<evidence type="ECO:0000256" key="11">
    <source>
        <dbReference type="PIRSR" id="PIRSR000017-2"/>
    </source>
</evidence>
<evidence type="ECO:0000256" key="2">
    <source>
        <dbReference type="ARBA" id="ARBA00015978"/>
    </source>
</evidence>
<evidence type="ECO:0000256" key="10">
    <source>
        <dbReference type="PIRSR" id="PIRSR000017-1"/>
    </source>
</evidence>
<reference evidence="12 13" key="1">
    <citation type="submission" date="2020-07" db="EMBL/GenBank/DDBJ databases">
        <title>Complete genome sequence for Sandaracinobacter sp. M6.</title>
        <authorList>
            <person name="Tang Y."/>
            <person name="Liu Q."/>
            <person name="Guo Z."/>
            <person name="Lei P."/>
            <person name="Huang B."/>
        </authorList>
    </citation>
    <scope>NUCLEOTIDE SEQUENCE [LARGE SCALE GENOMIC DNA]</scope>
    <source>
        <strain evidence="12 13">M6</strain>
    </source>
</reference>